<dbReference type="AlphaFoldDB" id="A0A948TLN7"/>
<dbReference type="SUPFAM" id="SSF57863">
    <property type="entry name" value="ArfGap/RecO-like zinc finger"/>
    <property type="match status" value="1"/>
</dbReference>
<keyword evidence="4 7" id="KW-0233">DNA recombination</keyword>
<dbReference type="HAMAP" id="MF_00201">
    <property type="entry name" value="RecO"/>
    <property type="match status" value="1"/>
</dbReference>
<dbReference type="EMBL" id="JAHLFJ010000032">
    <property type="protein sequence ID" value="MBU3855549.1"/>
    <property type="molecule type" value="Genomic_DNA"/>
</dbReference>
<evidence type="ECO:0000256" key="2">
    <source>
        <dbReference type="ARBA" id="ARBA00021310"/>
    </source>
</evidence>
<evidence type="ECO:0000256" key="7">
    <source>
        <dbReference type="HAMAP-Rule" id="MF_00201"/>
    </source>
</evidence>
<dbReference type="PANTHER" id="PTHR33991:SF1">
    <property type="entry name" value="DNA REPAIR PROTEIN RECO"/>
    <property type="match status" value="1"/>
</dbReference>
<dbReference type="InterPro" id="IPR037278">
    <property type="entry name" value="ARFGAP/RecO"/>
</dbReference>
<comment type="similarity">
    <text evidence="1 7">Belongs to the RecO family.</text>
</comment>
<dbReference type="GO" id="GO:0043590">
    <property type="term" value="C:bacterial nucleoid"/>
    <property type="evidence" value="ECO:0007669"/>
    <property type="project" value="TreeGrafter"/>
</dbReference>
<name>A0A948TLN7_9BACT</name>
<gene>
    <name evidence="7 9" type="primary">recO</name>
    <name evidence="9" type="ORF">H9928_03150</name>
</gene>
<dbReference type="Gene3D" id="1.20.1440.120">
    <property type="entry name" value="Recombination protein O, C-terminal domain"/>
    <property type="match status" value="1"/>
</dbReference>
<accession>A0A948TLN7</accession>
<organism evidence="9 10">
    <name type="scientific">Candidatus Phocaeicola excrementipullorum</name>
    <dbReference type="NCBI Taxonomy" id="2838731"/>
    <lineage>
        <taxon>Bacteria</taxon>
        <taxon>Pseudomonadati</taxon>
        <taxon>Bacteroidota</taxon>
        <taxon>Bacteroidia</taxon>
        <taxon>Bacteroidales</taxon>
        <taxon>Bacteroidaceae</taxon>
        <taxon>Phocaeicola</taxon>
    </lineage>
</organism>
<dbReference type="SUPFAM" id="SSF50249">
    <property type="entry name" value="Nucleic acid-binding proteins"/>
    <property type="match status" value="1"/>
</dbReference>
<dbReference type="PANTHER" id="PTHR33991">
    <property type="entry name" value="DNA REPAIR PROTEIN RECO"/>
    <property type="match status" value="1"/>
</dbReference>
<dbReference type="GO" id="GO:0006310">
    <property type="term" value="P:DNA recombination"/>
    <property type="evidence" value="ECO:0007669"/>
    <property type="project" value="UniProtKB-UniRule"/>
</dbReference>
<evidence type="ECO:0000259" key="8">
    <source>
        <dbReference type="Pfam" id="PF11967"/>
    </source>
</evidence>
<reference evidence="9" key="1">
    <citation type="journal article" date="2021" name="PeerJ">
        <title>Extensive microbial diversity within the chicken gut microbiome revealed by metagenomics and culture.</title>
        <authorList>
            <person name="Gilroy R."/>
            <person name="Ravi A."/>
            <person name="Getino M."/>
            <person name="Pursley I."/>
            <person name="Horton D.L."/>
            <person name="Alikhan N.F."/>
            <person name="Baker D."/>
            <person name="Gharbi K."/>
            <person name="Hall N."/>
            <person name="Watson M."/>
            <person name="Adriaenssens E.M."/>
            <person name="Foster-Nyarko E."/>
            <person name="Jarju S."/>
            <person name="Secka A."/>
            <person name="Antonio M."/>
            <person name="Oren A."/>
            <person name="Chaudhuri R.R."/>
            <person name="La Ragione R."/>
            <person name="Hildebrand F."/>
            <person name="Pallen M.J."/>
        </authorList>
    </citation>
    <scope>NUCLEOTIDE SEQUENCE</scope>
    <source>
        <strain evidence="9">8470</strain>
    </source>
</reference>
<evidence type="ECO:0000256" key="4">
    <source>
        <dbReference type="ARBA" id="ARBA00023172"/>
    </source>
</evidence>
<dbReference type="Proteomes" id="UP000784286">
    <property type="component" value="Unassembled WGS sequence"/>
</dbReference>
<sequence>MLQKLHGVVLYVVKYSDKSNIAHIYTEQDGQVSFLIPAVRRSRKSAVNPVLFRPFSLVEIEADIRLKSGLHPIREARIWYPLDSLPYHPYKMGISMFLAEFLYRTLQEEDGNASLFAYLVNSIRWLDACGRDFSNFHLVFLLRLTRFLGFYPNLDDYVSGCCFDLLNACFVDGAPSHGLFLSAEESSRIINLMRMNYETMRLFVMSRNERNRCLDVIVAYYRLHLPAFPELKSLSVLKELYG</sequence>
<evidence type="ECO:0000256" key="1">
    <source>
        <dbReference type="ARBA" id="ARBA00007452"/>
    </source>
</evidence>
<dbReference type="InterPro" id="IPR003717">
    <property type="entry name" value="RecO"/>
</dbReference>
<evidence type="ECO:0000256" key="6">
    <source>
        <dbReference type="ARBA" id="ARBA00033409"/>
    </source>
</evidence>
<evidence type="ECO:0000256" key="3">
    <source>
        <dbReference type="ARBA" id="ARBA00022763"/>
    </source>
</evidence>
<dbReference type="InterPro" id="IPR022572">
    <property type="entry name" value="DNA_rep/recomb_RecO_N"/>
</dbReference>
<proteinExistence type="inferred from homology"/>
<dbReference type="Pfam" id="PF11967">
    <property type="entry name" value="RecO_N"/>
    <property type="match status" value="1"/>
</dbReference>
<dbReference type="InterPro" id="IPR012340">
    <property type="entry name" value="NA-bd_OB-fold"/>
</dbReference>
<comment type="function">
    <text evidence="7">Involved in DNA repair and RecF pathway recombination.</text>
</comment>
<protein>
    <recommendedName>
        <fullName evidence="2 7">DNA repair protein RecO</fullName>
    </recommendedName>
    <alternativeName>
        <fullName evidence="6 7">Recombination protein O</fullName>
    </alternativeName>
</protein>
<reference evidence="9" key="2">
    <citation type="submission" date="2021-04" db="EMBL/GenBank/DDBJ databases">
        <authorList>
            <person name="Gilroy R."/>
        </authorList>
    </citation>
    <scope>NUCLEOTIDE SEQUENCE</scope>
    <source>
        <strain evidence="9">8470</strain>
    </source>
</reference>
<keyword evidence="5 7" id="KW-0234">DNA repair</keyword>
<dbReference type="InterPro" id="IPR042242">
    <property type="entry name" value="RecO_C"/>
</dbReference>
<dbReference type="GO" id="GO:0006302">
    <property type="term" value="P:double-strand break repair"/>
    <property type="evidence" value="ECO:0007669"/>
    <property type="project" value="TreeGrafter"/>
</dbReference>
<keyword evidence="3 7" id="KW-0227">DNA damage</keyword>
<comment type="caution">
    <text evidence="9">The sequence shown here is derived from an EMBL/GenBank/DDBJ whole genome shotgun (WGS) entry which is preliminary data.</text>
</comment>
<evidence type="ECO:0000256" key="5">
    <source>
        <dbReference type="ARBA" id="ARBA00023204"/>
    </source>
</evidence>
<dbReference type="NCBIfam" id="TIGR00613">
    <property type="entry name" value="reco"/>
    <property type="match status" value="1"/>
</dbReference>
<dbReference type="Pfam" id="PF02565">
    <property type="entry name" value="RecO_C"/>
    <property type="match status" value="1"/>
</dbReference>
<dbReference type="Gene3D" id="2.40.50.140">
    <property type="entry name" value="Nucleic acid-binding proteins"/>
    <property type="match status" value="1"/>
</dbReference>
<evidence type="ECO:0000313" key="9">
    <source>
        <dbReference type="EMBL" id="MBU3855549.1"/>
    </source>
</evidence>
<evidence type="ECO:0000313" key="10">
    <source>
        <dbReference type="Proteomes" id="UP000784286"/>
    </source>
</evidence>
<feature type="domain" description="DNA replication/recombination mediator RecO N-terminal" evidence="8">
    <location>
        <begin position="3"/>
        <end position="78"/>
    </location>
</feature>